<gene>
    <name evidence="2" type="ORF">MXD59_16840</name>
</gene>
<proteinExistence type="predicted"/>
<accession>A0ABT0K102</accession>
<feature type="region of interest" description="Disordered" evidence="1">
    <location>
        <begin position="175"/>
        <end position="199"/>
    </location>
</feature>
<dbReference type="RefSeq" id="WP_248825668.1">
    <property type="nucleotide sequence ID" value="NZ_JALKFT010000017.1"/>
</dbReference>
<dbReference type="Proteomes" id="UP001201873">
    <property type="component" value="Unassembled WGS sequence"/>
</dbReference>
<comment type="caution">
    <text evidence="2">The sequence shown here is derived from an EMBL/GenBank/DDBJ whole genome shotgun (WGS) entry which is preliminary data.</text>
</comment>
<keyword evidence="3" id="KW-1185">Reference proteome</keyword>
<evidence type="ECO:0000313" key="2">
    <source>
        <dbReference type="EMBL" id="MCK9877416.1"/>
    </source>
</evidence>
<feature type="compositionally biased region" description="Pro residues" evidence="1">
    <location>
        <begin position="216"/>
        <end position="225"/>
    </location>
</feature>
<dbReference type="InterPro" id="IPR026337">
    <property type="entry name" value="AKG_HExxH"/>
</dbReference>
<dbReference type="EMBL" id="JALKFT010000017">
    <property type="protein sequence ID" value="MCK9877416.1"/>
    <property type="molecule type" value="Genomic_DNA"/>
</dbReference>
<organism evidence="2 3">
    <name type="scientific">Frankia umida</name>
    <dbReference type="NCBI Taxonomy" id="573489"/>
    <lineage>
        <taxon>Bacteria</taxon>
        <taxon>Bacillati</taxon>
        <taxon>Actinomycetota</taxon>
        <taxon>Actinomycetes</taxon>
        <taxon>Frankiales</taxon>
        <taxon>Frankiaceae</taxon>
        <taxon>Frankia</taxon>
    </lineage>
</organism>
<evidence type="ECO:0000313" key="3">
    <source>
        <dbReference type="Proteomes" id="UP001201873"/>
    </source>
</evidence>
<protein>
    <submittedName>
        <fullName evidence="2">HEXXH motif domain-containing protein</fullName>
    </submittedName>
</protein>
<evidence type="ECO:0000256" key="1">
    <source>
        <dbReference type="SAM" id="MobiDB-lite"/>
    </source>
</evidence>
<reference evidence="2 3" key="1">
    <citation type="submission" date="2022-04" db="EMBL/GenBank/DDBJ databases">
        <title>Genome diversity in the genus Frankia.</title>
        <authorList>
            <person name="Carlos-Shanley C."/>
            <person name="Hahn D."/>
        </authorList>
    </citation>
    <scope>NUCLEOTIDE SEQUENCE [LARGE SCALE GENOMIC DNA]</scope>
    <source>
        <strain evidence="2 3">Ag45/Mut15</strain>
    </source>
</reference>
<dbReference type="NCBIfam" id="TIGR04267">
    <property type="entry name" value="mod_HExxH"/>
    <property type="match status" value="1"/>
</dbReference>
<feature type="region of interest" description="Disordered" evidence="1">
    <location>
        <begin position="211"/>
        <end position="234"/>
    </location>
</feature>
<name>A0ABT0K102_9ACTN</name>
<sequence>MPSAPPGPAHPDPGVALHQLSGADVDSLALGELEPAVVRRLLDAEISYRRIAMRAALDLLSARPGAPGPLAPVDEAWELLVEAERRSPPAVRAVLDQPFTGAWAARLLRRLRDRSSASAPLWVDVGYLHALAAAAAVRSGCACDLAVPTRHGVVHLPSLGHAHLSGLDPWDIATVTSGTADPAPSPDPRTGTGTGAGPGPAVWIVGPADRVRVPTADPPDGPPPPDDQHAAPRWRRTRTVGGRLILEDADPYRVADSDARPEWLPAAEIARWQRCLAAAREVLRTGHPGTAAAVDAAITAVVPAPSTTRFRSFSATSGDAVGSVVMSLPPDAVDGAVTLAHELRHGVLGAMLHLGDLVDPAAAPQLRRVPWRDDPRPARSAVQGVYAFFGVTDFWRTQRRHARADEAMLAHFEFALGRRAVWETGRDLLRTGPLTALGRRFVTGVVSTVAGWLSEPVPAQAQRLAELVTADARALWEAHHLTVAPRAARALAVTWQAGGPPPVGSSAPTGRLEPDPDARALDTRACLARLWLADRDAFRGVERDGPARVYRGATDADCALIRRDHDLALTRYATLLHPPGGQSPRPSGQWRPSGAHRRALVGLGLALGDRHPAGRVLLRRPDLVAAVARQVSGGVLPARLVELAGWLAPLVPLVPAAERSAQIGIGSMSQSNRIQATT</sequence>